<dbReference type="SMART" id="SM00028">
    <property type="entry name" value="TPR"/>
    <property type="match status" value="3"/>
</dbReference>
<keyword evidence="1" id="KW-0802">TPR repeat</keyword>
<accession>A0AAJ4DNP5</accession>
<dbReference type="InterPro" id="IPR002885">
    <property type="entry name" value="PPR_rpt"/>
</dbReference>
<proteinExistence type="predicted"/>
<keyword evidence="2" id="KW-0472">Membrane</keyword>
<dbReference type="EMBL" id="CP041166">
    <property type="protein sequence ID" value="QFR44106.1"/>
    <property type="molecule type" value="Genomic_DNA"/>
</dbReference>
<feature type="repeat" description="TPR" evidence="1">
    <location>
        <begin position="71"/>
        <end position="104"/>
    </location>
</feature>
<sequence>MDTFFLEFHDPLFGVIIFFVLIFVITFFSYWFAKFKKKEDYKHLDKFLKQFHSLPSQNELKVLITKGELSEKSWLLLANSYVKSGNYEKGIEIYSELLKVGDKSNYRDTMFLLGKTYFKAGFLERAKQVFLEILKNNPRTPQALNYLLLVYEQMQNYNLALEVLEPLSELKKDITTQSAYLKALLILNNTKMSTDEKVYSLLEIYKNTHCLTYLIFEYIFRVNPKVAWENFDPSKAELLADVLWNCDKKDLNFDIIMQNGYLRELYTAKGYIKEANRSSVFEFDVLINLNSNVNATLGFEYICDNCKVIYPFAFNRCSSCHAINTSRVEISLVKDYHKDFSEENNSFQ</sequence>
<evidence type="ECO:0000313" key="4">
    <source>
        <dbReference type="Proteomes" id="UP000326061"/>
    </source>
</evidence>
<evidence type="ECO:0000256" key="1">
    <source>
        <dbReference type="PROSITE-ProRule" id="PRU00339"/>
    </source>
</evidence>
<evidence type="ECO:0000313" key="3">
    <source>
        <dbReference type="EMBL" id="QFR44106.1"/>
    </source>
</evidence>
<name>A0AAJ4DNP5_9BACT</name>
<dbReference type="RefSeq" id="WP_152300166.1">
    <property type="nucleotide sequence ID" value="NZ_CP041166.1"/>
</dbReference>
<dbReference type="PROSITE" id="PS51375">
    <property type="entry name" value="PPR"/>
    <property type="match status" value="1"/>
</dbReference>
<feature type="transmembrane region" description="Helical" evidence="2">
    <location>
        <begin position="12"/>
        <end position="33"/>
    </location>
</feature>
<keyword evidence="2" id="KW-0812">Transmembrane</keyword>
<feature type="repeat" description="TPR" evidence="1">
    <location>
        <begin position="107"/>
        <end position="140"/>
    </location>
</feature>
<dbReference type="Gene3D" id="1.25.40.10">
    <property type="entry name" value="Tetratricopeptide repeat domain"/>
    <property type="match status" value="1"/>
</dbReference>
<dbReference type="SUPFAM" id="SSF48452">
    <property type="entry name" value="TPR-like"/>
    <property type="match status" value="1"/>
</dbReference>
<dbReference type="KEGG" id="suln:FJR47_09305"/>
<dbReference type="InterPro" id="IPR019734">
    <property type="entry name" value="TPR_rpt"/>
</dbReference>
<dbReference type="InterPro" id="IPR011990">
    <property type="entry name" value="TPR-like_helical_dom_sf"/>
</dbReference>
<dbReference type="Pfam" id="PF13181">
    <property type="entry name" value="TPR_8"/>
    <property type="match status" value="1"/>
</dbReference>
<organism evidence="3 4">
    <name type="scientific">Sulfurimonas xiamenensis</name>
    <dbReference type="NCBI Taxonomy" id="2590021"/>
    <lineage>
        <taxon>Bacteria</taxon>
        <taxon>Pseudomonadati</taxon>
        <taxon>Campylobacterota</taxon>
        <taxon>Epsilonproteobacteria</taxon>
        <taxon>Campylobacterales</taxon>
        <taxon>Sulfurimonadaceae</taxon>
        <taxon>Sulfurimonas</taxon>
    </lineage>
</organism>
<reference evidence="4" key="1">
    <citation type="submission" date="2019-06" db="EMBL/GenBank/DDBJ databases">
        <title>Sulfurimonas gotlandica sp. nov., a chemoautotrophic and psychrotolerant epsilonproteobacterium isolated from a pelagic redoxcline, and an emended description of the genus Sulfurimonas.</title>
        <authorList>
            <person name="Wang S."/>
            <person name="Jiang L."/>
            <person name="Shao Z."/>
        </authorList>
    </citation>
    <scope>NUCLEOTIDE SEQUENCE [LARGE SCALE GENOMIC DNA]</scope>
    <source>
        <strain evidence="4">1-1N</strain>
    </source>
</reference>
<evidence type="ECO:0000256" key="2">
    <source>
        <dbReference type="SAM" id="Phobius"/>
    </source>
</evidence>
<dbReference type="PROSITE" id="PS50005">
    <property type="entry name" value="TPR"/>
    <property type="match status" value="2"/>
</dbReference>
<dbReference type="Pfam" id="PF13432">
    <property type="entry name" value="TPR_16"/>
    <property type="match status" value="1"/>
</dbReference>
<protein>
    <submittedName>
        <fullName evidence="3">Tetratricopeptide repeat protein</fullName>
    </submittedName>
</protein>
<dbReference type="Proteomes" id="UP000326061">
    <property type="component" value="Chromosome"/>
</dbReference>
<dbReference type="AlphaFoldDB" id="A0AAJ4DNP5"/>
<keyword evidence="4" id="KW-1185">Reference proteome</keyword>
<keyword evidence="2" id="KW-1133">Transmembrane helix</keyword>
<gene>
    <name evidence="3" type="ORF">FJR47_09305</name>
</gene>